<sequence>MLFFDTGLPQMYVAREQGCIISFTPRWRIAIFAEYGSGIRIGRDMASAWQTVFSHQNLKSYAEAAREINSHYRVLFLDGYDSIVVPSRGAYPILDLAQTLWELEIRRPRDFDARWAAKSEQLSSPLHRELTLPFSADPDKTCQTSSAIRLFWTKVLAAIVRRDNTSPYLQTYRCIVEQLVKGHWPSYVNPRNVPSAKFIFVDTVVSGRAICEIFDAFQSEGLDKCFFLLIVDNKGQSLKPEHRRRIDEMVNLGRCETIHVTSLFTEDRGPAVSGVWSTVYPGVMRKLQKNFPWAKDAYGAGSFYWKVRDDSNEYPASKSNPGRNMPVTAIFGRIRTLMFTVLNSEEEINVLKQEGRSPDQIQVRTDQHATFYKFQVRDVEKALRKYNTFHKSTTESLAKPRVKLIHPNASTTVSSSHLVRVTLSYKEESGFFKILASNYLGSTIDIFSDTYGYQPTE</sequence>
<proteinExistence type="predicted"/>
<reference evidence="1 2" key="1">
    <citation type="submission" date="2015-09" db="EMBL/GenBank/DDBJ databases">
        <title>Genome announcement of multiple Pseudomonas syringae strains.</title>
        <authorList>
            <person name="Thakur S."/>
            <person name="Wang P.W."/>
            <person name="Gong Y."/>
            <person name="Weir B.S."/>
            <person name="Guttman D.S."/>
        </authorList>
    </citation>
    <scope>NUCLEOTIDE SEQUENCE [LARGE SCALE GENOMIC DNA]</scope>
    <source>
        <strain evidence="1 2">ICMP9623</strain>
    </source>
</reference>
<dbReference type="Proteomes" id="UP000050545">
    <property type="component" value="Unassembled WGS sequence"/>
</dbReference>
<dbReference type="AlphaFoldDB" id="A0AB34U4T7"/>
<comment type="caution">
    <text evidence="1">The sequence shown here is derived from an EMBL/GenBank/DDBJ whole genome shotgun (WGS) entry which is preliminary data.</text>
</comment>
<dbReference type="EMBL" id="LJQN01000106">
    <property type="protein sequence ID" value="KPX53273.1"/>
    <property type="molecule type" value="Genomic_DNA"/>
</dbReference>
<organism evidence="1 2">
    <name type="scientific">Pseudomonas amygdali pv. hibisci</name>
    <dbReference type="NCBI Taxonomy" id="251723"/>
    <lineage>
        <taxon>Bacteria</taxon>
        <taxon>Pseudomonadati</taxon>
        <taxon>Pseudomonadota</taxon>
        <taxon>Gammaproteobacteria</taxon>
        <taxon>Pseudomonadales</taxon>
        <taxon>Pseudomonadaceae</taxon>
        <taxon>Pseudomonas</taxon>
        <taxon>Pseudomonas amygdali</taxon>
    </lineage>
</organism>
<evidence type="ECO:0000313" key="2">
    <source>
        <dbReference type="Proteomes" id="UP000050545"/>
    </source>
</evidence>
<accession>A0AB34U4T7</accession>
<protein>
    <submittedName>
        <fullName evidence="1">Uncharacterized protein</fullName>
    </submittedName>
</protein>
<evidence type="ECO:0000313" key="1">
    <source>
        <dbReference type="EMBL" id="KPX53273.1"/>
    </source>
</evidence>
<gene>
    <name evidence="1" type="ORF">ALO67_02560</name>
</gene>
<name>A0AB34U4T7_PSEA0</name>